<dbReference type="RefSeq" id="WP_029446099.1">
    <property type="nucleotide sequence ID" value="NZ_CP009976.1"/>
</dbReference>
<evidence type="ECO:0000259" key="1">
    <source>
        <dbReference type="Pfam" id="PF19081"/>
    </source>
</evidence>
<dbReference type="Pfam" id="PF19081">
    <property type="entry name" value="Ig_7"/>
    <property type="match status" value="1"/>
</dbReference>
<accession>A0AAU8RYJ2</accession>
<gene>
    <name evidence="2" type="ORF">M666_12395</name>
</gene>
<evidence type="ECO:0000313" key="2">
    <source>
        <dbReference type="EMBL" id="AIZ42314.1"/>
    </source>
</evidence>
<dbReference type="NCBIfam" id="TIGR04131">
    <property type="entry name" value="Bac_Flav_CTERM"/>
    <property type="match status" value="1"/>
</dbReference>
<feature type="domain" description="Ig-like" evidence="1">
    <location>
        <begin position="370"/>
        <end position="457"/>
    </location>
</feature>
<evidence type="ECO:0000313" key="3">
    <source>
        <dbReference type="Proteomes" id="UP000030786"/>
    </source>
</evidence>
<dbReference type="EMBL" id="CP009976">
    <property type="protein sequence ID" value="AIZ42314.1"/>
    <property type="molecule type" value="Genomic_DNA"/>
</dbReference>
<dbReference type="InterPro" id="IPR044023">
    <property type="entry name" value="Ig_7"/>
</dbReference>
<dbReference type="InterPro" id="IPR013783">
    <property type="entry name" value="Ig-like_fold"/>
</dbReference>
<reference evidence="2 3" key="1">
    <citation type="journal article" date="2014" name="Environ. Microbiol.">
        <title>Contrasting genomic patterns and infection strategies of two co-existing Bacteroidetes podovirus genera.</title>
        <authorList>
            <person name="Holmfeldt K."/>
            <person name="Howard-Varona C."/>
            <person name="Solonenko N."/>
            <person name="Sullivan M.B."/>
        </authorList>
    </citation>
    <scope>NUCLEOTIDE SEQUENCE [LARGE SCALE GENOMIC DNA]</scope>
    <source>
        <strain evidence="2 3">18</strain>
    </source>
</reference>
<proteinExistence type="predicted"/>
<name>A0AAU8RYJ2_9FLAO</name>
<dbReference type="AlphaFoldDB" id="A0AAU8RYJ2"/>
<dbReference type="InterPro" id="IPR026341">
    <property type="entry name" value="T9SS_type_B"/>
</dbReference>
<dbReference type="KEGG" id="cbat:M666_12395"/>
<protein>
    <recommendedName>
        <fullName evidence="1">Ig-like domain-containing protein</fullName>
    </recommendedName>
</protein>
<dbReference type="GeneID" id="78061539"/>
<organism evidence="2 3">
    <name type="scientific">Cellulophaga baltica 18</name>
    <dbReference type="NCBI Taxonomy" id="1348584"/>
    <lineage>
        <taxon>Bacteria</taxon>
        <taxon>Pseudomonadati</taxon>
        <taxon>Bacteroidota</taxon>
        <taxon>Flavobacteriia</taxon>
        <taxon>Flavobacteriales</taxon>
        <taxon>Flavobacteriaceae</taxon>
        <taxon>Cellulophaga</taxon>
    </lineage>
</organism>
<dbReference type="Pfam" id="PF13585">
    <property type="entry name" value="CHU_C"/>
    <property type="match status" value="1"/>
</dbReference>
<dbReference type="Gene3D" id="2.60.40.10">
    <property type="entry name" value="Immunoglobulins"/>
    <property type="match status" value="1"/>
</dbReference>
<dbReference type="Proteomes" id="UP000030786">
    <property type="component" value="Chromosome"/>
</dbReference>
<sequence>MATSLHFGKKLSNGLLIIFFLSLQSVFSQNRSYATIVASESNVDNAANSTDQDLNTSASIRASSGLALGLGAYAGYLELRYPTPLLANTTSYIKVSSEDELLPFLLGGNLGNLLANIGGTVLLGNQEFLVEAKNGATTVLQANTNNATNFAAASSRIVVDQAGDYFVAMTPNLPYDRLRFTNNLGSLIGINNTKNLAVFGAFHGEGTIDCGTPSFTSFNGSGLSLDLLNLGGAGVTNPEFAMDGNPSTASEMSLGIIAVAATIEQTFYFDSVSNPTDQIYMTMAINPSLLQLGILDNITVNGMNGANEEFSATLTSLLSLDVLTLLQSGDATTFSFNPGTSIDKVTLGLSSLLNVALPQNMNIFEVFLAPAVPVLDASSTSIAICEGSSANLVATTQDSTSELRWYDAAVGGNLLATLNSGDSYTTPVLMEDQTYYVAAATPGCLIASPRLEVPVTVVATPTANDISVSGNEFPFCSSSAVILHPSSAIEGEYLWYLDQNKAVEIMDGMVDGGVSYTISAIDGSLTVTGLDETNSPYTYYVSLEEASAGCENIVGDLKEVQVTVVDSSTSALVNLDVDSGIILLDEIIGFFGADSATTISGAVTGDVVAGDVINLLVNNTLYTGILDADLNFNITVDGIDLVTDLDNILDVFVEGGVCTNSGNALIDLPDITVNATLQEFCASDNPTLADLIIDPNLALFDALDINVAADLNTPLIDGSVYFAGILNIPNSILPRVQITVGISSVPAPTTSEINQEFCESSEATIGDIQVNETDVVFYDSETQGTVLDPSSPLVAGTYYISSVVDGCESTERLIINVSIVASDMATITGEREEVCIDREYSYTTEDNRQNYIWEVEGGTIAEGGTSTDNFVTILWDDLQDTSLSVSYENTTGCGASVSETVATITCGEVLGEEFGILVYNEFTPNNDGFNDYFVVKGILNYSSSVQIYNRNGNLVFETENYQNNWNGIATVSGVLNSGDDLPSGTYYYVINIPELEKDLMGWLQLVR</sequence>